<dbReference type="InterPro" id="IPR011856">
    <property type="entry name" value="tRNA_endonuc-like_dom_sf"/>
</dbReference>
<dbReference type="EMBL" id="BJYZ01000059">
    <property type="protein sequence ID" value="GEO43027.1"/>
    <property type="molecule type" value="Genomic_DNA"/>
</dbReference>
<sequence length="289" mass="32803">MAPPGPHKAAELVHTVLNIDSAPRPTRDVLIDIIIASRWHDKSVVEDMADAWLERFIKRLQYVIRQSRESGSYRCFSFNSSGMDYVQGYCYCEPKDLPEVSAEKILRSNTTHIYASFRLLRHDQFEILSGKVLELLKVERPFVSRRSADQGIDFFGKVRIGDMIKPSLLDPGAEKHFFVWLVGQAKHYQNTKVSTSEIRELVGSVELARAKVFAGNVDPLSDLEMRVCDPIIYLIFTTGKLTSDSQELLSRSGVLSFDGMQIAQFLADHGVALQDKKFDEQLFVNWVNS</sequence>
<dbReference type="Proteomes" id="UP000321523">
    <property type="component" value="Unassembled WGS sequence"/>
</dbReference>
<keyword evidence="2" id="KW-1185">Reference proteome</keyword>
<name>A0A512E2U6_9PROT</name>
<dbReference type="GO" id="GO:0003676">
    <property type="term" value="F:nucleic acid binding"/>
    <property type="evidence" value="ECO:0007669"/>
    <property type="project" value="InterPro"/>
</dbReference>
<comment type="caution">
    <text evidence="1">The sequence shown here is derived from an EMBL/GenBank/DDBJ whole genome shotgun (WGS) entry which is preliminary data.</text>
</comment>
<gene>
    <name evidence="1" type="ORF">SAE02_71750</name>
</gene>
<organism evidence="1 2">
    <name type="scientific">Skermanella aerolata</name>
    <dbReference type="NCBI Taxonomy" id="393310"/>
    <lineage>
        <taxon>Bacteria</taxon>
        <taxon>Pseudomonadati</taxon>
        <taxon>Pseudomonadota</taxon>
        <taxon>Alphaproteobacteria</taxon>
        <taxon>Rhodospirillales</taxon>
        <taxon>Azospirillaceae</taxon>
        <taxon>Skermanella</taxon>
    </lineage>
</organism>
<dbReference type="RefSeq" id="WP_084721428.1">
    <property type="nucleotide sequence ID" value="NZ_BJYZ01000059.1"/>
</dbReference>
<accession>A0A512E2U6</accession>
<dbReference type="OrthoDB" id="9781481at2"/>
<proteinExistence type="predicted"/>
<evidence type="ECO:0000313" key="1">
    <source>
        <dbReference type="EMBL" id="GEO43027.1"/>
    </source>
</evidence>
<dbReference type="Gene3D" id="3.40.1350.10">
    <property type="match status" value="1"/>
</dbReference>
<reference evidence="1 2" key="1">
    <citation type="submission" date="2019-07" db="EMBL/GenBank/DDBJ databases">
        <title>Whole genome shotgun sequence of Skermanella aerolata NBRC 106429.</title>
        <authorList>
            <person name="Hosoyama A."/>
            <person name="Uohara A."/>
            <person name="Ohji S."/>
            <person name="Ichikawa N."/>
        </authorList>
    </citation>
    <scope>NUCLEOTIDE SEQUENCE [LARGE SCALE GENOMIC DNA]</scope>
    <source>
        <strain evidence="1 2">NBRC 106429</strain>
    </source>
</reference>
<evidence type="ECO:0000313" key="2">
    <source>
        <dbReference type="Proteomes" id="UP000321523"/>
    </source>
</evidence>
<dbReference type="AlphaFoldDB" id="A0A512E2U6"/>
<protein>
    <submittedName>
        <fullName evidence="1">Uncharacterized protein</fullName>
    </submittedName>
</protein>